<comment type="caution">
    <text evidence="2">The sequence shown here is derived from an EMBL/GenBank/DDBJ whole genome shotgun (WGS) entry which is preliminary data.</text>
</comment>
<sequence>MSNTDKTPTPPYYAVIFTSVRTDGDNGYEKMAEKMVELASRQKGFLGIESARDKETGITVSYWDSLEAIKAWKEHTAHKAAQEKGQTDWYKHYKVRICRVERAYSFDQ</sequence>
<dbReference type="RefSeq" id="WP_213146346.1">
    <property type="nucleotide sequence ID" value="NZ_JAGYPE020000047.1"/>
</dbReference>
<dbReference type="InterPro" id="IPR007138">
    <property type="entry name" value="ABM_dom"/>
</dbReference>
<accession>A0A942T5G9</accession>
<keyword evidence="4" id="KW-1185">Reference proteome</keyword>
<dbReference type="PROSITE" id="PS51725">
    <property type="entry name" value="ABM"/>
    <property type="match status" value="1"/>
</dbReference>
<evidence type="ECO:0000313" key="4">
    <source>
        <dbReference type="Proteomes" id="UP000677265"/>
    </source>
</evidence>
<dbReference type="GO" id="GO:0004497">
    <property type="term" value="F:monooxygenase activity"/>
    <property type="evidence" value="ECO:0007669"/>
    <property type="project" value="UniProtKB-KW"/>
</dbReference>
<dbReference type="Proteomes" id="UP000677265">
    <property type="component" value="Unassembled WGS sequence"/>
</dbReference>
<dbReference type="EMBL" id="JAGYPE010000007">
    <property type="protein sequence ID" value="MBS4186552.1"/>
    <property type="molecule type" value="Genomic_DNA"/>
</dbReference>
<dbReference type="AlphaFoldDB" id="A0A942T5G9"/>
<dbReference type="PANTHER" id="PTHR37811">
    <property type="entry name" value="BLL5343 PROTEIN"/>
    <property type="match status" value="1"/>
</dbReference>
<dbReference type="Gene3D" id="3.30.70.100">
    <property type="match status" value="1"/>
</dbReference>
<evidence type="ECO:0000313" key="3">
    <source>
        <dbReference type="EMBL" id="MCH6268049.1"/>
    </source>
</evidence>
<dbReference type="PANTHER" id="PTHR37811:SF2">
    <property type="entry name" value="ABM DOMAIN-CONTAINING PROTEIN"/>
    <property type="match status" value="1"/>
</dbReference>
<gene>
    <name evidence="3" type="ORF">KHB02_021205</name>
    <name evidence="2" type="ORF">KHB02_34880</name>
</gene>
<dbReference type="SUPFAM" id="SSF54909">
    <property type="entry name" value="Dimeric alpha+beta barrel"/>
    <property type="match status" value="1"/>
</dbReference>
<evidence type="ECO:0000313" key="2">
    <source>
        <dbReference type="EMBL" id="MBS4186552.1"/>
    </source>
</evidence>
<name>A0A942T5G9_9BACI</name>
<organism evidence="2">
    <name type="scientific">Neobacillus citreus</name>
    <dbReference type="NCBI Taxonomy" id="2833578"/>
    <lineage>
        <taxon>Bacteria</taxon>
        <taxon>Bacillati</taxon>
        <taxon>Bacillota</taxon>
        <taxon>Bacilli</taxon>
        <taxon>Bacillales</taxon>
        <taxon>Bacillaceae</taxon>
        <taxon>Neobacillus</taxon>
    </lineage>
</organism>
<proteinExistence type="predicted"/>
<dbReference type="EMBL" id="JAGYPE020000047">
    <property type="protein sequence ID" value="MCH6268049.1"/>
    <property type="molecule type" value="Genomic_DNA"/>
</dbReference>
<dbReference type="InterPro" id="IPR011008">
    <property type="entry name" value="Dimeric_a/b-barrel"/>
</dbReference>
<protein>
    <submittedName>
        <fullName evidence="2">Antibiotic biosynthesis monooxygenase</fullName>
    </submittedName>
</protein>
<dbReference type="Pfam" id="PF03992">
    <property type="entry name" value="ABM"/>
    <property type="match status" value="1"/>
</dbReference>
<keyword evidence="2" id="KW-0503">Monooxygenase</keyword>
<keyword evidence="2" id="KW-0560">Oxidoreductase</keyword>
<evidence type="ECO:0000259" key="1">
    <source>
        <dbReference type="PROSITE" id="PS51725"/>
    </source>
</evidence>
<reference evidence="2" key="1">
    <citation type="submission" date="2021-05" db="EMBL/GenBank/DDBJ databases">
        <title>Novel Bacillus species.</title>
        <authorList>
            <person name="Liu G."/>
        </authorList>
    </citation>
    <scope>NUCLEOTIDE SEQUENCE</scope>
    <source>
        <strain evidence="2 4">FJAT-50051</strain>
    </source>
</reference>
<dbReference type="InterPro" id="IPR052936">
    <property type="entry name" value="Jasmonate_Hydroxylase-like"/>
</dbReference>
<feature type="domain" description="ABM" evidence="1">
    <location>
        <begin position="12"/>
        <end position="97"/>
    </location>
</feature>